<dbReference type="AlphaFoldDB" id="A0A430G5C4"/>
<evidence type="ECO:0000313" key="4">
    <source>
        <dbReference type="Proteomes" id="UP000287746"/>
    </source>
</evidence>
<gene>
    <name evidence="1" type="ORF">CA257_10395</name>
    <name evidence="2" type="ORF">DAH66_07495</name>
</gene>
<sequence>MAFEPAQQHQAAAPLQGPLFEGLLAEFAASAISAGIGALGAPNRVLIFAAAARACGPFDYGPGRSYPVSVNALAASLARPFETIRRQANQLIDDGLLVRGETGLSVPLQVICDPRVALMADGCHDLLVRLVEDVRAANLMLPEPRPDRVYDPRAGIGIAFDLLLATIECHHHRRENWTRLALIFAIEWANRRFAHAAGPYLAPVKPSTVARILGLPYATVSRNIEGLVASGKLRRVPEGLVIAPDLVTAPAAIDARLALTNRARQLLGRLGQVGFPLDQPARAYIGARPALPALG</sequence>
<name>A0A430G5C4_9SPHN</name>
<dbReference type="EMBL" id="QQWO01000007">
    <property type="protein sequence ID" value="RSV03608.1"/>
    <property type="molecule type" value="Genomic_DNA"/>
</dbReference>
<dbReference type="EMBL" id="QQYZ01000005">
    <property type="protein sequence ID" value="RSY87470.1"/>
    <property type="molecule type" value="Genomic_DNA"/>
</dbReference>
<reference evidence="3 4" key="1">
    <citation type="submission" date="2018-07" db="EMBL/GenBank/DDBJ databases">
        <title>Genomic and Epidemiologic Investigation of an Indolent Hospital Outbreak.</title>
        <authorList>
            <person name="Johnson R.C."/>
            <person name="Deming C."/>
            <person name="Conlan S."/>
            <person name="Zellmer C.J."/>
            <person name="Michelin A.V."/>
            <person name="Lee-Lin S."/>
            <person name="Thomas P.J."/>
            <person name="Park M."/>
            <person name="Weingarten R.A."/>
            <person name="Less J."/>
            <person name="Dekker J.P."/>
            <person name="Frank K.M."/>
            <person name="Musser K.A."/>
            <person name="Mcquiston J.R."/>
            <person name="Henderson D.K."/>
            <person name="Lau A.F."/>
            <person name="Palmore T.N."/>
            <person name="Segre J.A."/>
        </authorList>
    </citation>
    <scope>NUCLEOTIDE SEQUENCE [LARGE SCALE GENOMIC DNA]</scope>
    <source>
        <strain evidence="2 4">SK-CDC1_0717</strain>
        <strain evidence="1 3">SK-NIH.Env10_0317</strain>
    </source>
</reference>
<proteinExistence type="predicted"/>
<organism evidence="2 4">
    <name type="scientific">Sphingomonas koreensis</name>
    <dbReference type="NCBI Taxonomy" id="93064"/>
    <lineage>
        <taxon>Bacteria</taxon>
        <taxon>Pseudomonadati</taxon>
        <taxon>Pseudomonadota</taxon>
        <taxon>Alphaproteobacteria</taxon>
        <taxon>Sphingomonadales</taxon>
        <taxon>Sphingomonadaceae</taxon>
        <taxon>Sphingomonas</taxon>
    </lineage>
</organism>
<evidence type="ECO:0000313" key="1">
    <source>
        <dbReference type="EMBL" id="RSV03608.1"/>
    </source>
</evidence>
<dbReference type="Proteomes" id="UP000286681">
    <property type="component" value="Unassembled WGS sequence"/>
</dbReference>
<dbReference type="Proteomes" id="UP000287746">
    <property type="component" value="Unassembled WGS sequence"/>
</dbReference>
<protein>
    <submittedName>
        <fullName evidence="2">Uncharacterized protein</fullName>
    </submittedName>
</protein>
<evidence type="ECO:0000313" key="2">
    <source>
        <dbReference type="EMBL" id="RSY87470.1"/>
    </source>
</evidence>
<dbReference type="RefSeq" id="WP_125458935.1">
    <property type="nucleotide sequence ID" value="NZ_CP018820.1"/>
</dbReference>
<comment type="caution">
    <text evidence="2">The sequence shown here is derived from an EMBL/GenBank/DDBJ whole genome shotgun (WGS) entry which is preliminary data.</text>
</comment>
<evidence type="ECO:0000313" key="3">
    <source>
        <dbReference type="Proteomes" id="UP000286681"/>
    </source>
</evidence>
<accession>A0A430G5C4</accession>
<dbReference type="GeneID" id="44134532"/>
<dbReference type="OrthoDB" id="7534390at2"/>